<dbReference type="EMBL" id="JAPFFF010000003">
    <property type="protein sequence ID" value="KAK8895070.1"/>
    <property type="molecule type" value="Genomic_DNA"/>
</dbReference>
<feature type="region of interest" description="Disordered" evidence="1">
    <location>
        <begin position="177"/>
        <end position="206"/>
    </location>
</feature>
<sequence length="206" mass="24389">MTEKEIVDEHDYGRNMKAVIVRDFFPDLKTGPDDETINRYNLTTYCQTFIGDQDYEFVSSVDKDRLLLRSSAPNPKINEEMVKQQYRPWTDEKYNALFYEPKEFDGGKSKALKYDKKRCPKINYDQTRFHDKFGNTTIADFPRYHPFTTESSTTESESEFEGRSVYRQQLLEDPKHIRKDRLEKVRRRNELSSKGKTLLKSLPSVD</sequence>
<evidence type="ECO:0000313" key="2">
    <source>
        <dbReference type="EMBL" id="KAK8895070.1"/>
    </source>
</evidence>
<reference evidence="2 3" key="1">
    <citation type="submission" date="2024-04" db="EMBL/GenBank/DDBJ databases">
        <title>Tritrichomonas musculus Genome.</title>
        <authorList>
            <person name="Alves-Ferreira E."/>
            <person name="Grigg M."/>
            <person name="Lorenzi H."/>
            <person name="Galac M."/>
        </authorList>
    </citation>
    <scope>NUCLEOTIDE SEQUENCE [LARGE SCALE GENOMIC DNA]</scope>
    <source>
        <strain evidence="2 3">EAF2021</strain>
    </source>
</reference>
<feature type="compositionally biased region" description="Basic and acidic residues" evidence="1">
    <location>
        <begin position="177"/>
        <end position="193"/>
    </location>
</feature>
<proteinExistence type="predicted"/>
<accession>A0ABR2KYH4</accession>
<name>A0ABR2KYH4_9EUKA</name>
<comment type="caution">
    <text evidence="2">The sequence shown here is derived from an EMBL/GenBank/DDBJ whole genome shotgun (WGS) entry which is preliminary data.</text>
</comment>
<keyword evidence="3" id="KW-1185">Reference proteome</keyword>
<evidence type="ECO:0000313" key="3">
    <source>
        <dbReference type="Proteomes" id="UP001470230"/>
    </source>
</evidence>
<evidence type="ECO:0000256" key="1">
    <source>
        <dbReference type="SAM" id="MobiDB-lite"/>
    </source>
</evidence>
<gene>
    <name evidence="2" type="ORF">M9Y10_023512</name>
</gene>
<dbReference type="Proteomes" id="UP001470230">
    <property type="component" value="Unassembled WGS sequence"/>
</dbReference>
<feature type="compositionally biased region" description="Low complexity" evidence="1">
    <location>
        <begin position="194"/>
        <end position="206"/>
    </location>
</feature>
<protein>
    <submittedName>
        <fullName evidence="2">Uncharacterized protein</fullName>
    </submittedName>
</protein>
<organism evidence="2 3">
    <name type="scientific">Tritrichomonas musculus</name>
    <dbReference type="NCBI Taxonomy" id="1915356"/>
    <lineage>
        <taxon>Eukaryota</taxon>
        <taxon>Metamonada</taxon>
        <taxon>Parabasalia</taxon>
        <taxon>Tritrichomonadida</taxon>
        <taxon>Tritrichomonadidae</taxon>
        <taxon>Tritrichomonas</taxon>
    </lineage>
</organism>